<reference evidence="4 5" key="1">
    <citation type="journal article" date="2012" name="Science">
        <title>The Paleozoic origin of enzymatic lignin decomposition reconstructed from 31 fungal genomes.</title>
        <authorList>
            <person name="Floudas D."/>
            <person name="Binder M."/>
            <person name="Riley R."/>
            <person name="Barry K."/>
            <person name="Blanchette R.A."/>
            <person name="Henrissat B."/>
            <person name="Martinez A.T."/>
            <person name="Otillar R."/>
            <person name="Spatafora J.W."/>
            <person name="Yadav J.S."/>
            <person name="Aerts A."/>
            <person name="Benoit I."/>
            <person name="Boyd A."/>
            <person name="Carlson A."/>
            <person name="Copeland A."/>
            <person name="Coutinho P.M."/>
            <person name="de Vries R.P."/>
            <person name="Ferreira P."/>
            <person name="Findley K."/>
            <person name="Foster B."/>
            <person name="Gaskell J."/>
            <person name="Glotzer D."/>
            <person name="Gorecki P."/>
            <person name="Heitman J."/>
            <person name="Hesse C."/>
            <person name="Hori C."/>
            <person name="Igarashi K."/>
            <person name="Jurgens J.A."/>
            <person name="Kallen N."/>
            <person name="Kersten P."/>
            <person name="Kohler A."/>
            <person name="Kuees U."/>
            <person name="Kumar T.K.A."/>
            <person name="Kuo A."/>
            <person name="LaButti K."/>
            <person name="Larrondo L.F."/>
            <person name="Lindquist E."/>
            <person name="Ling A."/>
            <person name="Lombard V."/>
            <person name="Lucas S."/>
            <person name="Lundell T."/>
            <person name="Martin R."/>
            <person name="McLaughlin D.J."/>
            <person name="Morgenstern I."/>
            <person name="Morin E."/>
            <person name="Murat C."/>
            <person name="Nagy L.G."/>
            <person name="Nolan M."/>
            <person name="Ohm R.A."/>
            <person name="Patyshakuliyeva A."/>
            <person name="Rokas A."/>
            <person name="Ruiz-Duenas F.J."/>
            <person name="Sabat G."/>
            <person name="Salamov A."/>
            <person name="Samejima M."/>
            <person name="Schmutz J."/>
            <person name="Slot J.C."/>
            <person name="St John F."/>
            <person name="Stenlid J."/>
            <person name="Sun H."/>
            <person name="Sun S."/>
            <person name="Syed K."/>
            <person name="Tsang A."/>
            <person name="Wiebenga A."/>
            <person name="Young D."/>
            <person name="Pisabarro A."/>
            <person name="Eastwood D.C."/>
            <person name="Martin F."/>
            <person name="Cullen D."/>
            <person name="Grigoriev I.V."/>
            <person name="Hibbett D.S."/>
        </authorList>
    </citation>
    <scope>NUCLEOTIDE SEQUENCE</scope>
    <source>
        <strain evidence="5">FP-58527</strain>
    </source>
</reference>
<keyword evidence="5" id="KW-1185">Reference proteome</keyword>
<comment type="similarity">
    <text evidence="1">Belongs to the bacterial ribosomal protein bS21 family.</text>
</comment>
<dbReference type="AlphaFoldDB" id="S8EPD0"/>
<dbReference type="InParanoid" id="S8EPD0"/>
<dbReference type="HOGENOM" id="CLU_133900_0_0_1"/>
<dbReference type="PANTHER" id="PTHR41237:SF1">
    <property type="entry name" value="SMALL RIBOSOMAL SUBUNIT PROTEIN BS21M"/>
    <property type="match status" value="1"/>
</dbReference>
<dbReference type="GO" id="GO:0003735">
    <property type="term" value="F:structural constituent of ribosome"/>
    <property type="evidence" value="ECO:0007669"/>
    <property type="project" value="InterPro"/>
</dbReference>
<dbReference type="InterPro" id="IPR001911">
    <property type="entry name" value="Ribosomal_bS21"/>
</dbReference>
<dbReference type="Pfam" id="PF01165">
    <property type="entry name" value="Ribosomal_S21"/>
    <property type="match status" value="1"/>
</dbReference>
<evidence type="ECO:0000313" key="4">
    <source>
        <dbReference type="EMBL" id="EPT05983.1"/>
    </source>
</evidence>
<keyword evidence="2" id="KW-0689">Ribosomal protein</keyword>
<dbReference type="InterPro" id="IPR052837">
    <property type="entry name" value="Mitoribosomal_bS21"/>
</dbReference>
<dbReference type="EMBL" id="KE504122">
    <property type="protein sequence ID" value="EPT05983.1"/>
    <property type="molecule type" value="Genomic_DNA"/>
</dbReference>
<sequence>MQATTRSAMEQITKSPEELWQSREGTLVAKLPKPQGPYDGRSAWVHQGDVASAFARINRTIMTNRIVPELRQHARHERAGAKRNRLTSERWRRRFAHEVRMKVKLVQEIRARGA</sequence>
<dbReference type="OrthoDB" id="2501249at2759"/>
<evidence type="ECO:0000256" key="1">
    <source>
        <dbReference type="ARBA" id="ARBA00006640"/>
    </source>
</evidence>
<keyword evidence="3" id="KW-0687">Ribonucleoprotein</keyword>
<organism evidence="4 5">
    <name type="scientific">Fomitopsis schrenkii</name>
    <name type="common">Brown rot fungus</name>
    <dbReference type="NCBI Taxonomy" id="2126942"/>
    <lineage>
        <taxon>Eukaryota</taxon>
        <taxon>Fungi</taxon>
        <taxon>Dikarya</taxon>
        <taxon>Basidiomycota</taxon>
        <taxon>Agaricomycotina</taxon>
        <taxon>Agaricomycetes</taxon>
        <taxon>Polyporales</taxon>
        <taxon>Fomitopsis</taxon>
    </lineage>
</organism>
<dbReference type="Proteomes" id="UP000015241">
    <property type="component" value="Unassembled WGS sequence"/>
</dbReference>
<proteinExistence type="inferred from homology"/>
<accession>S8EPD0</accession>
<dbReference type="GO" id="GO:0005763">
    <property type="term" value="C:mitochondrial small ribosomal subunit"/>
    <property type="evidence" value="ECO:0007669"/>
    <property type="project" value="TreeGrafter"/>
</dbReference>
<dbReference type="GO" id="GO:0070124">
    <property type="term" value="P:mitochondrial translational initiation"/>
    <property type="evidence" value="ECO:0007669"/>
    <property type="project" value="TreeGrafter"/>
</dbReference>
<protein>
    <recommendedName>
        <fullName evidence="6">Ribosomal protein S21</fullName>
    </recommendedName>
</protein>
<gene>
    <name evidence="4" type="ORF">FOMPIDRAFT_1110647</name>
</gene>
<evidence type="ECO:0000313" key="5">
    <source>
        <dbReference type="Proteomes" id="UP000015241"/>
    </source>
</evidence>
<evidence type="ECO:0000256" key="2">
    <source>
        <dbReference type="ARBA" id="ARBA00022980"/>
    </source>
</evidence>
<dbReference type="eggNOG" id="ENOG502SYGP">
    <property type="taxonomic scope" value="Eukaryota"/>
</dbReference>
<name>S8EPD0_FOMSC</name>
<dbReference type="STRING" id="743788.S8EPD0"/>
<evidence type="ECO:0000256" key="3">
    <source>
        <dbReference type="ARBA" id="ARBA00023274"/>
    </source>
</evidence>
<evidence type="ECO:0008006" key="6">
    <source>
        <dbReference type="Google" id="ProtNLM"/>
    </source>
</evidence>
<dbReference type="PANTHER" id="PTHR41237">
    <property type="entry name" value="37S RIBOSOMAL PROTEIN MRP21, MITOCHONDRIAL"/>
    <property type="match status" value="1"/>
</dbReference>